<organism evidence="1 2">
    <name type="scientific">Alteromonas alba</name>
    <dbReference type="NCBI Taxonomy" id="2079529"/>
    <lineage>
        <taxon>Bacteria</taxon>
        <taxon>Pseudomonadati</taxon>
        <taxon>Pseudomonadota</taxon>
        <taxon>Gammaproteobacteria</taxon>
        <taxon>Alteromonadales</taxon>
        <taxon>Alteromonadaceae</taxon>
        <taxon>Alteromonas/Salinimonas group</taxon>
        <taxon>Alteromonas</taxon>
    </lineage>
</organism>
<evidence type="ECO:0000313" key="2">
    <source>
        <dbReference type="Proteomes" id="UP000238949"/>
    </source>
</evidence>
<name>A0A2S9V9D0_9ALTE</name>
<reference evidence="2" key="1">
    <citation type="journal article" date="2020" name="Int. J. Syst. Evol. Microbiol.">
        <title>Alteromonas alba sp. nov., a marine bacterium isolated from the seawater of the West Pacific Ocean.</title>
        <authorList>
            <person name="Sun C."/>
            <person name="Wu Y.-H."/>
            <person name="Xamxidin M."/>
            <person name="Cheng H."/>
            <person name="Xu X.-W."/>
        </authorList>
    </citation>
    <scope>NUCLEOTIDE SEQUENCE [LARGE SCALE GENOMIC DNA]</scope>
    <source>
        <strain evidence="2">190</strain>
    </source>
</reference>
<gene>
    <name evidence="1" type="ORF">C6Y40_13300</name>
</gene>
<keyword evidence="2" id="KW-1185">Reference proteome</keyword>
<dbReference type="Proteomes" id="UP000238949">
    <property type="component" value="Unassembled WGS sequence"/>
</dbReference>
<protein>
    <submittedName>
        <fullName evidence="1">Uncharacterized protein</fullName>
    </submittedName>
</protein>
<proteinExistence type="predicted"/>
<dbReference type="RefSeq" id="WP_105934999.1">
    <property type="nucleotide sequence ID" value="NZ_PVNP01000146.1"/>
</dbReference>
<evidence type="ECO:0000313" key="1">
    <source>
        <dbReference type="EMBL" id="PRO73076.1"/>
    </source>
</evidence>
<sequence length="124" mass="13637">MFNPFSFPPFAWNMPLSGDVKDISPVTSWFSPQYEFNIAGNAALEKQVITKVASYGKQLGKLTNAVLELADGEPGAAVESLRAMAKEIEDLKNKTLVDSIEADLAKLKSQDTAAYQELLKRLSR</sequence>
<dbReference type="EMBL" id="PVNP01000146">
    <property type="protein sequence ID" value="PRO73076.1"/>
    <property type="molecule type" value="Genomic_DNA"/>
</dbReference>
<accession>A0A2S9V9D0</accession>
<comment type="caution">
    <text evidence="1">The sequence shown here is derived from an EMBL/GenBank/DDBJ whole genome shotgun (WGS) entry which is preliminary data.</text>
</comment>
<dbReference type="OrthoDB" id="8451820at2"/>
<dbReference type="AlphaFoldDB" id="A0A2S9V9D0"/>